<dbReference type="Gene3D" id="3.60.20.10">
    <property type="entry name" value="Glutamine Phosphoribosylpyrophosphate, subunit 1, domain 1"/>
    <property type="match status" value="1"/>
</dbReference>
<dbReference type="RefSeq" id="WP_213144408.1">
    <property type="nucleotide sequence ID" value="NZ_JAGYPE020000015.1"/>
</dbReference>
<sequence length="188" mass="22399">METYEIQNMLDNDQQFQKLIFRRGYLISTKKLKNGNCFPFYNHWSETKINDYFLYLHEDQKKFILKKSGRAFILIGHAYNPWDDIDDENLILSNLAEVYETRKTNFFNELSKVTGVFVIFIIENNSFIAVQDSVGIMPLFYSYHNKQIFYSSHSQLIADICKYNMDPDIERIVNSKFYLFGIRHLPNL</sequence>
<keyword evidence="4" id="KW-1185">Reference proteome</keyword>
<comment type="caution">
    <text evidence="2">The sequence shown here is derived from an EMBL/GenBank/DDBJ whole genome shotgun (WGS) entry which is preliminary data.</text>
</comment>
<dbReference type="Proteomes" id="UP000677265">
    <property type="component" value="Unassembled WGS sequence"/>
</dbReference>
<feature type="domain" description="Glutamine amidotransferase type-2" evidence="1">
    <location>
        <begin position="106"/>
        <end position="157"/>
    </location>
</feature>
<dbReference type="AlphaFoldDB" id="A0A942YAI3"/>
<organism evidence="2">
    <name type="scientific">Neobacillus citreus</name>
    <dbReference type="NCBI Taxonomy" id="2833578"/>
    <lineage>
        <taxon>Bacteria</taxon>
        <taxon>Bacillati</taxon>
        <taxon>Bacillota</taxon>
        <taxon>Bacilli</taxon>
        <taxon>Bacillales</taxon>
        <taxon>Bacillaceae</taxon>
        <taxon>Neobacillus</taxon>
    </lineage>
</organism>
<dbReference type="SUPFAM" id="SSF56235">
    <property type="entry name" value="N-terminal nucleophile aminohydrolases (Ntn hydrolases)"/>
    <property type="match status" value="1"/>
</dbReference>
<accession>A0A942YAI3</accession>
<protein>
    <recommendedName>
        <fullName evidence="1">Glutamine amidotransferase type-2 domain-containing protein</fullName>
    </recommendedName>
</protein>
<reference evidence="2" key="1">
    <citation type="submission" date="2021-05" db="EMBL/GenBank/DDBJ databases">
        <title>Novel Bacillus species.</title>
        <authorList>
            <person name="Liu G."/>
        </authorList>
    </citation>
    <scope>NUCLEOTIDE SEQUENCE</scope>
    <source>
        <strain evidence="2 4">FJAT-50051</strain>
    </source>
</reference>
<gene>
    <name evidence="3" type="ORF">KHB02_010740</name>
    <name evidence="2" type="ORF">KHB02_24365</name>
</gene>
<dbReference type="InterPro" id="IPR017932">
    <property type="entry name" value="GATase_2_dom"/>
</dbReference>
<dbReference type="Pfam" id="PF13537">
    <property type="entry name" value="GATase_7"/>
    <property type="match status" value="1"/>
</dbReference>
<evidence type="ECO:0000313" key="3">
    <source>
        <dbReference type="EMBL" id="MCH6266001.1"/>
    </source>
</evidence>
<name>A0A942YAI3_9BACI</name>
<evidence type="ECO:0000313" key="4">
    <source>
        <dbReference type="Proteomes" id="UP000677265"/>
    </source>
</evidence>
<dbReference type="InterPro" id="IPR029055">
    <property type="entry name" value="Ntn_hydrolases_N"/>
</dbReference>
<evidence type="ECO:0000259" key="1">
    <source>
        <dbReference type="Pfam" id="PF13537"/>
    </source>
</evidence>
<dbReference type="EMBL" id="JAGYPE020000015">
    <property type="protein sequence ID" value="MCH6266001.1"/>
    <property type="molecule type" value="Genomic_DNA"/>
</dbReference>
<dbReference type="EMBL" id="JAGYPE010000004">
    <property type="protein sequence ID" value="MBS4184536.1"/>
    <property type="molecule type" value="Genomic_DNA"/>
</dbReference>
<evidence type="ECO:0000313" key="2">
    <source>
        <dbReference type="EMBL" id="MBS4184536.1"/>
    </source>
</evidence>
<proteinExistence type="predicted"/>